<organism evidence="2 3">
    <name type="scientific">Sphingomonas ginsenosidivorax</name>
    <dbReference type="NCBI Taxonomy" id="862135"/>
    <lineage>
        <taxon>Bacteria</taxon>
        <taxon>Pseudomonadati</taxon>
        <taxon>Pseudomonadota</taxon>
        <taxon>Alphaproteobacteria</taxon>
        <taxon>Sphingomonadales</taxon>
        <taxon>Sphingomonadaceae</taxon>
        <taxon>Sphingomonas</taxon>
    </lineage>
</organism>
<comment type="caution">
    <text evidence="2">The sequence shown here is derived from an EMBL/GenBank/DDBJ whole genome shotgun (WGS) entry which is preliminary data.</text>
</comment>
<dbReference type="Proteomes" id="UP000321250">
    <property type="component" value="Unassembled WGS sequence"/>
</dbReference>
<dbReference type="InterPro" id="IPR036465">
    <property type="entry name" value="vWFA_dom_sf"/>
</dbReference>
<feature type="domain" description="Putative Flp pilus-assembly TadG-like N-terminal" evidence="1">
    <location>
        <begin position="23"/>
        <end position="67"/>
    </location>
</feature>
<evidence type="ECO:0000259" key="1">
    <source>
        <dbReference type="Pfam" id="PF13400"/>
    </source>
</evidence>
<evidence type="ECO:0000313" key="3">
    <source>
        <dbReference type="Proteomes" id="UP000321250"/>
    </source>
</evidence>
<keyword evidence="3" id="KW-1185">Reference proteome</keyword>
<dbReference type="InterPro" id="IPR028087">
    <property type="entry name" value="Tad_N"/>
</dbReference>
<gene>
    <name evidence="2" type="ORF">FSB78_09340</name>
</gene>
<accession>A0A5C6UF85</accession>
<dbReference type="EMBL" id="VOQR01000001">
    <property type="protein sequence ID" value="TXC71134.1"/>
    <property type="molecule type" value="Genomic_DNA"/>
</dbReference>
<dbReference type="AlphaFoldDB" id="A0A5C6UF85"/>
<evidence type="ECO:0000313" key="2">
    <source>
        <dbReference type="EMBL" id="TXC71134.1"/>
    </source>
</evidence>
<reference evidence="2 3" key="1">
    <citation type="journal article" date="2013" name="Antonie Van Leeuwenhoek">
        <title>Sphingomonas ginsenosidivorax sp. nov., with the ability to transform ginsenosides.</title>
        <authorList>
            <person name="Jin X.F."/>
            <person name="Kim J.K."/>
            <person name="Liu Q.M."/>
            <person name="Kang M.S."/>
            <person name="He D."/>
            <person name="Jin F.X."/>
            <person name="Kim S.C."/>
            <person name="Im W.T."/>
        </authorList>
    </citation>
    <scope>NUCLEOTIDE SEQUENCE [LARGE SCALE GENOMIC DNA]</scope>
    <source>
        <strain evidence="2 3">KHI67</strain>
    </source>
</reference>
<dbReference type="SUPFAM" id="SSF53300">
    <property type="entry name" value="vWA-like"/>
    <property type="match status" value="1"/>
</dbReference>
<protein>
    <submittedName>
        <fullName evidence="2">Pilus assembly protein</fullName>
    </submittedName>
</protein>
<dbReference type="Pfam" id="PF13400">
    <property type="entry name" value="Tad"/>
    <property type="match status" value="1"/>
</dbReference>
<dbReference type="OrthoDB" id="7522752at2"/>
<dbReference type="Gene3D" id="3.40.50.410">
    <property type="entry name" value="von Willebrand factor, type A domain"/>
    <property type="match status" value="2"/>
</dbReference>
<proteinExistence type="predicted"/>
<sequence length="645" mass="69377">MIRVCDNTQASSLMRRLVRSQSGNTLAMMAAFLIPLTALVGSAVDTGRLYLVKVRLQQACDAGALAGRKFMVDNDVATLDSNAVSQAKIFFAQNFPSGVVGTEPYSATTNPYPFVPVKTADKQVAATASAVVPMTIMSMFGNGSRTLTVTCEARYDIADTDIVFVLDTTGSMACKPERGETDCGNYTNGRSYTYTRPASPGAVPGYAGTTGYAVSEETAGGANVSRIQAVRTAVVNFFNTVEANVDTATHVRYGFVTYSSMVNAGKAIMDVSPSYMIGGSGSANWTYQSRSLIGDYAVSVGGWTDISRTRSECDALTSTRSLPSGRYDGNNRATITDYRWNNAVNPSRCQQRVTNVGPQWRYQPVSYDVSGYVSGASVTDPSQVDGAMTRWWGCIEERATTAGASSFDTNSLPPDLDPSLIPYNADTRWRPYWPDVEYDRPDPAVYSVTNGDSDGTPNYVNPNRMTLGKNSCAKPIQRLKVMTASDVSAYVNAGDFKPLGGTYHDVGMIWGVRLLSPSGIFGGDTGAWPGRPAPTRVIVFLTDGEMSPSVDAYGFYGVEQMDKRVTGGDLANRETYHNARFLAECTKAKSLGMQVWTIAIAPAANDQLTSCASSSSQALFTTSGTELNSQFQRIAQQVALLRVSK</sequence>
<name>A0A5C6UF85_9SPHN</name>